<evidence type="ECO:0000313" key="1">
    <source>
        <dbReference type="EMBL" id="WDE14387.1"/>
    </source>
</evidence>
<keyword evidence="2" id="KW-1185">Reference proteome</keyword>
<reference evidence="1 2" key="1">
    <citation type="journal article" date="2022" name="Mar. Drugs">
        <title>Bioassay-Guided Fractionation Leads to the Detection of Cholic Acid Generated by the Rare Thalassomonas sp.</title>
        <authorList>
            <person name="Pheiffer F."/>
            <person name="Schneider Y.K."/>
            <person name="Hansen E.H."/>
            <person name="Andersen J.H."/>
            <person name="Isaksson J."/>
            <person name="Busche T."/>
            <person name="R C."/>
            <person name="Kalinowski J."/>
            <person name="Zyl L.V."/>
            <person name="Trindade M."/>
        </authorList>
    </citation>
    <scope>NUCLEOTIDE SEQUENCE [LARGE SCALE GENOMIC DNA]</scope>
    <source>
        <strain evidence="1 2">A5K-61T</strain>
    </source>
</reference>
<protein>
    <recommendedName>
        <fullName evidence="3">Inner membrane protein</fullName>
    </recommendedName>
</protein>
<organism evidence="1 2">
    <name type="scientific">Thalassomonas haliotis</name>
    <dbReference type="NCBI Taxonomy" id="485448"/>
    <lineage>
        <taxon>Bacteria</taxon>
        <taxon>Pseudomonadati</taxon>
        <taxon>Pseudomonadota</taxon>
        <taxon>Gammaproteobacteria</taxon>
        <taxon>Alteromonadales</taxon>
        <taxon>Colwelliaceae</taxon>
        <taxon>Thalassomonas</taxon>
    </lineage>
</organism>
<dbReference type="InterPro" id="IPR049725">
    <property type="entry name" value="STM3845-like"/>
</dbReference>
<proteinExistence type="predicted"/>
<dbReference type="EMBL" id="CP059693">
    <property type="protein sequence ID" value="WDE14387.1"/>
    <property type="molecule type" value="Genomic_DNA"/>
</dbReference>
<name>A0ABY7VKU7_9GAMM</name>
<evidence type="ECO:0000313" key="2">
    <source>
        <dbReference type="Proteomes" id="UP001215231"/>
    </source>
</evidence>
<dbReference type="Proteomes" id="UP001215231">
    <property type="component" value="Chromosome"/>
</dbReference>
<dbReference type="NCBIfam" id="NF038232">
    <property type="entry name" value="STM3845_fam"/>
    <property type="match status" value="1"/>
</dbReference>
<accession>A0ABY7VKU7</accession>
<gene>
    <name evidence="1" type="ORF">H3N35_03570</name>
</gene>
<evidence type="ECO:0008006" key="3">
    <source>
        <dbReference type="Google" id="ProtNLM"/>
    </source>
</evidence>
<sequence length="300" mass="34469">MINSPSKLFLCGGEIDATAQIPPSFRDRLYGFTAKQNESMHNSFILAEAFKDYFKDNRYPDLLVFEEDIAQASTLVIILLESPGSLVELGLFCNRPDLYHKLLIVAPQEQVSKEDSFIYLGPLEYIRKKSDSSVQVFPWPDQKIREYDSDNLEILCSSIEEKVNSLPKTESFKKENKGHIAYLIYSLVFTTYPVLTSEIELALEAMDITVSHGEISRLLYLLNKLELVNSYRYSSVTYYYPVRLDIKKVTFGKTKQGLMADLSNIRVTILQSLRLIDDESSKKRRYALKRINSIIEGVER</sequence>